<evidence type="ECO:0000313" key="1">
    <source>
        <dbReference type="EMBL" id="GAG35889.1"/>
    </source>
</evidence>
<reference evidence="1" key="1">
    <citation type="journal article" date="2014" name="Front. Microbiol.">
        <title>High frequency of phylogenetically diverse reductive dehalogenase-homologous genes in deep subseafloor sedimentary metagenomes.</title>
        <authorList>
            <person name="Kawai M."/>
            <person name="Futagami T."/>
            <person name="Toyoda A."/>
            <person name="Takaki Y."/>
            <person name="Nishi S."/>
            <person name="Hori S."/>
            <person name="Arai W."/>
            <person name="Tsubouchi T."/>
            <person name="Morono Y."/>
            <person name="Uchiyama I."/>
            <person name="Ito T."/>
            <person name="Fujiyama A."/>
            <person name="Inagaki F."/>
            <person name="Takami H."/>
        </authorList>
    </citation>
    <scope>NUCLEOTIDE SEQUENCE</scope>
    <source>
        <strain evidence="1">Expedition CK06-06</strain>
    </source>
</reference>
<proteinExistence type="predicted"/>
<accession>X0WY67</accession>
<dbReference type="AlphaFoldDB" id="X0WY67"/>
<organism evidence="1">
    <name type="scientific">marine sediment metagenome</name>
    <dbReference type="NCBI Taxonomy" id="412755"/>
    <lineage>
        <taxon>unclassified sequences</taxon>
        <taxon>metagenomes</taxon>
        <taxon>ecological metagenomes</taxon>
    </lineage>
</organism>
<protein>
    <submittedName>
        <fullName evidence="1">Uncharacterized protein</fullName>
    </submittedName>
</protein>
<dbReference type="EMBL" id="BARS01048381">
    <property type="protein sequence ID" value="GAG35889.1"/>
    <property type="molecule type" value="Genomic_DNA"/>
</dbReference>
<feature type="non-terminal residue" evidence="1">
    <location>
        <position position="1"/>
    </location>
</feature>
<sequence length="35" mass="4211">TKDEYRVSSIEIRFTKYHSPVTATEEIVLRYSYVE</sequence>
<gene>
    <name evidence="1" type="ORF">S01H1_72526</name>
</gene>
<name>X0WY67_9ZZZZ</name>
<comment type="caution">
    <text evidence="1">The sequence shown here is derived from an EMBL/GenBank/DDBJ whole genome shotgun (WGS) entry which is preliminary data.</text>
</comment>